<dbReference type="AlphaFoldDB" id="A0A6S6T807"/>
<feature type="domain" description="AttH" evidence="1">
    <location>
        <begin position="62"/>
        <end position="236"/>
    </location>
</feature>
<reference evidence="2" key="1">
    <citation type="submission" date="2020-01" db="EMBL/GenBank/DDBJ databases">
        <authorList>
            <person name="Meier V. D."/>
            <person name="Meier V D."/>
        </authorList>
    </citation>
    <scope>NUCLEOTIDE SEQUENCE</scope>
    <source>
        <strain evidence="2">HLG_WM_MAG_07</strain>
    </source>
</reference>
<dbReference type="Gene3D" id="2.40.370.10">
    <property type="entry name" value="AttH-like domain"/>
    <property type="match status" value="2"/>
</dbReference>
<sequence>MRLMILALSLFMVACDKQPQSQEMELQDWLGGIADEGFERATEPRQFTFPEDHNAHPGFRNEWWYVTGNVADKNGYEFGYQVTFFRIGLSPDKPKSDSPWATNQLWMAHIALSDIPKQRHHHQQRLVRQAIGLAGSELEQNFRVWLEDWQIISSKGADFPWKVQIKAQDFVLDLALTKAKPLVLQGQQGLSQKGKQKGNASYYYSYPRMDTSGTIKVNKQSYSVKGLSWFDREWSTSALDDNQVGWDWFALQFDDGNDFMYYQLRQTTGEADVTSSGKWIAGDGSVTEISKDEVYLQPIDYWKNEKGERYPVVWQFEIPTLKKKWLVKARFPEQMMDTGVSYWEGAVEVLDAVSKQRVAKGYLEMTGY</sequence>
<evidence type="ECO:0000313" key="2">
    <source>
        <dbReference type="EMBL" id="CAA6811283.1"/>
    </source>
</evidence>
<dbReference type="EMBL" id="CACVAY010000049">
    <property type="protein sequence ID" value="CAA6811283.1"/>
    <property type="molecule type" value="Genomic_DNA"/>
</dbReference>
<proteinExistence type="predicted"/>
<gene>
    <name evidence="2" type="ORF">HELGO_WM14059</name>
</gene>
<organism evidence="2">
    <name type="scientific">uncultured Thiotrichaceae bacterium</name>
    <dbReference type="NCBI Taxonomy" id="298394"/>
    <lineage>
        <taxon>Bacteria</taxon>
        <taxon>Pseudomonadati</taxon>
        <taxon>Pseudomonadota</taxon>
        <taxon>Gammaproteobacteria</taxon>
        <taxon>Thiotrichales</taxon>
        <taxon>Thiotrichaceae</taxon>
        <taxon>environmental samples</taxon>
    </lineage>
</organism>
<dbReference type="PROSITE" id="PS51257">
    <property type="entry name" value="PROKAR_LIPOPROTEIN"/>
    <property type="match status" value="1"/>
</dbReference>
<dbReference type="InterPro" id="IPR010791">
    <property type="entry name" value="AttH_dom"/>
</dbReference>
<dbReference type="SUPFAM" id="SSF159245">
    <property type="entry name" value="AttH-like"/>
    <property type="match status" value="1"/>
</dbReference>
<dbReference type="Pfam" id="PF17186">
    <property type="entry name" value="Lipocalin_9"/>
    <property type="match status" value="1"/>
</dbReference>
<name>A0A6S6T807_9GAMM</name>
<dbReference type="PANTHER" id="PTHR38591:SF1">
    <property type="entry name" value="BLL1000 PROTEIN"/>
    <property type="match status" value="1"/>
</dbReference>
<accession>A0A6S6T807</accession>
<evidence type="ECO:0000259" key="1">
    <source>
        <dbReference type="Pfam" id="PF07143"/>
    </source>
</evidence>
<dbReference type="Pfam" id="PF07143">
    <property type="entry name" value="CrtC"/>
    <property type="match status" value="1"/>
</dbReference>
<protein>
    <submittedName>
        <fullName evidence="2">AttH component of AttEFGH ABC transport system</fullName>
    </submittedName>
</protein>
<dbReference type="InterPro" id="IPR023374">
    <property type="entry name" value="AttH-like_dom_sf"/>
</dbReference>
<dbReference type="PANTHER" id="PTHR38591">
    <property type="entry name" value="HYDROLASE"/>
    <property type="match status" value="1"/>
</dbReference>